<keyword evidence="8" id="KW-1185">Reference proteome</keyword>
<evidence type="ECO:0000256" key="3">
    <source>
        <dbReference type="ARBA" id="ARBA00023274"/>
    </source>
</evidence>
<dbReference type="InterPro" id="IPR047865">
    <property type="entry name" value="Ribosomal_uL10_bac_type"/>
</dbReference>
<sequence>MTSILRNSFLTAQLPNLAFKRFRGKINIQHPRKPHFHRALIIAMTKPIYPKRERVIPCPIDESKFKKKAVEVNPYEVILAKEARNWFDQSKMVGIVHINPINGEEYFKAAVALHKQGMKIKKYGNSLLKLALQDTKYECIMELNKNKFFSTGFIFCTEHNKVTTMLKVLKKIPQMTLLCGIAEGQLLSKNEFVAYGNMPDIQIIRSQFVNVLNLAGSQLVQNLQSHQLNLVNILDAHARKNTKSDDVKEVKNENIEPTES</sequence>
<dbReference type="Gene3D" id="3.30.70.1730">
    <property type="match status" value="1"/>
</dbReference>
<organism evidence="7 8">
    <name type="scientific">Chironomus riparius</name>
    <dbReference type="NCBI Taxonomy" id="315576"/>
    <lineage>
        <taxon>Eukaryota</taxon>
        <taxon>Metazoa</taxon>
        <taxon>Ecdysozoa</taxon>
        <taxon>Arthropoda</taxon>
        <taxon>Hexapoda</taxon>
        <taxon>Insecta</taxon>
        <taxon>Pterygota</taxon>
        <taxon>Neoptera</taxon>
        <taxon>Endopterygota</taxon>
        <taxon>Diptera</taxon>
        <taxon>Nematocera</taxon>
        <taxon>Chironomoidea</taxon>
        <taxon>Chironomidae</taxon>
        <taxon>Chironominae</taxon>
        <taxon>Chironomus</taxon>
    </lineage>
</organism>
<dbReference type="Proteomes" id="UP001153620">
    <property type="component" value="Chromosome 1"/>
</dbReference>
<keyword evidence="3" id="KW-0687">Ribonucleoprotein</keyword>
<evidence type="ECO:0000256" key="5">
    <source>
        <dbReference type="ARBA" id="ARBA00035716"/>
    </source>
</evidence>
<dbReference type="AlphaFoldDB" id="A0A9N9RKQ8"/>
<name>A0A9N9RKQ8_9DIPT</name>
<dbReference type="EMBL" id="OU895877">
    <property type="protein sequence ID" value="CAG9798036.1"/>
    <property type="molecule type" value="Genomic_DNA"/>
</dbReference>
<comment type="subunit">
    <text evidence="6">Component of the mitochondrial ribosome large subunit (39S) which comprises a 16S rRNA and about 50 distinct proteins.</text>
</comment>
<evidence type="ECO:0000256" key="4">
    <source>
        <dbReference type="ARBA" id="ARBA00035707"/>
    </source>
</evidence>
<dbReference type="OrthoDB" id="360689at2759"/>
<comment type="similarity">
    <text evidence="1">Belongs to the universal ribosomal protein uL10 family.</text>
</comment>
<evidence type="ECO:0000313" key="7">
    <source>
        <dbReference type="EMBL" id="CAG9798036.1"/>
    </source>
</evidence>
<keyword evidence="2" id="KW-0689">Ribosomal protein</keyword>
<evidence type="ECO:0000256" key="6">
    <source>
        <dbReference type="ARBA" id="ARBA00038782"/>
    </source>
</evidence>
<accession>A0A9N9RKQ8</accession>
<dbReference type="GO" id="GO:1990904">
    <property type="term" value="C:ribonucleoprotein complex"/>
    <property type="evidence" value="ECO:0007669"/>
    <property type="project" value="UniProtKB-KW"/>
</dbReference>
<evidence type="ECO:0000256" key="1">
    <source>
        <dbReference type="ARBA" id="ARBA00008889"/>
    </source>
</evidence>
<dbReference type="PANTHER" id="PTHR11560">
    <property type="entry name" value="39S RIBOSOMAL PROTEIN L10, MITOCHONDRIAL"/>
    <property type="match status" value="1"/>
</dbReference>
<dbReference type="InterPro" id="IPR043141">
    <property type="entry name" value="Ribosomal_uL10-like_sf"/>
</dbReference>
<dbReference type="FunFam" id="3.30.70.1730:FF:000012">
    <property type="entry name" value="Mitochondrial Ribosomal Protein, Large"/>
    <property type="match status" value="1"/>
</dbReference>
<dbReference type="SUPFAM" id="SSF160369">
    <property type="entry name" value="Ribosomal protein L10-like"/>
    <property type="match status" value="1"/>
</dbReference>
<reference evidence="7" key="2">
    <citation type="submission" date="2022-10" db="EMBL/GenBank/DDBJ databases">
        <authorList>
            <consortium name="ENA_rothamsted_submissions"/>
            <consortium name="culmorum"/>
            <person name="King R."/>
        </authorList>
    </citation>
    <scope>NUCLEOTIDE SEQUENCE</scope>
</reference>
<dbReference type="GO" id="GO:0005840">
    <property type="term" value="C:ribosome"/>
    <property type="evidence" value="ECO:0007669"/>
    <property type="project" value="UniProtKB-KW"/>
</dbReference>
<reference evidence="7" key="1">
    <citation type="submission" date="2022-01" db="EMBL/GenBank/DDBJ databases">
        <authorList>
            <person name="King R."/>
        </authorList>
    </citation>
    <scope>NUCLEOTIDE SEQUENCE</scope>
</reference>
<gene>
    <name evidence="7" type="ORF">CHIRRI_LOCUS1022</name>
</gene>
<proteinExistence type="inferred from homology"/>
<evidence type="ECO:0000256" key="2">
    <source>
        <dbReference type="ARBA" id="ARBA00022980"/>
    </source>
</evidence>
<protein>
    <recommendedName>
        <fullName evidence="4">Large ribosomal subunit protein uL10m</fullName>
    </recommendedName>
    <alternativeName>
        <fullName evidence="5">39S ribosomal protein L10, mitochondrial</fullName>
    </alternativeName>
</protein>
<evidence type="ECO:0000313" key="8">
    <source>
        <dbReference type="Proteomes" id="UP001153620"/>
    </source>
</evidence>